<dbReference type="AlphaFoldDB" id="A0A7K1KLJ6"/>
<protein>
    <submittedName>
        <fullName evidence="2">PilZ domain-containing protein</fullName>
    </submittedName>
</protein>
<dbReference type="GO" id="GO:0035438">
    <property type="term" value="F:cyclic-di-GMP binding"/>
    <property type="evidence" value="ECO:0007669"/>
    <property type="project" value="InterPro"/>
</dbReference>
<name>A0A7K1KLJ6_9BACT</name>
<dbReference type="Proteomes" id="UP000461162">
    <property type="component" value="Unassembled WGS sequence"/>
</dbReference>
<evidence type="ECO:0000313" key="2">
    <source>
        <dbReference type="EMBL" id="MUM76949.1"/>
    </source>
</evidence>
<keyword evidence="3" id="KW-1185">Reference proteome</keyword>
<sequence>MKTRLLLIAEAGPARAAYLGALSRLDVEVDCVASPDDIGGAVIEIPYSGLLIDVPTMIRCECADKNRVNRIVERFPSLRLMFDADFGGIRGLARGGTMRDNRDLAEFVLSECVPFAPRSIRVATRQALIFNVLLGGAPERMAAEAERTVTINVSEHGCFVFTAGRWVIDAPVWLVVGEFEDKTPIELRVRWRRNWGEVMTLPGIGATFESMTAHQYAQLHSYL</sequence>
<reference evidence="2 3" key="1">
    <citation type="submission" date="2019-11" db="EMBL/GenBank/DDBJ databases">
        <title>Pseudodesulfovibrio alkaliphilus, sp. nov., an alkaliphilic sulfate-reducing bacteria from mud volcano of Taman peninsula, Russia.</title>
        <authorList>
            <person name="Frolova A."/>
            <person name="Merkel A.Y."/>
            <person name="Slobodkin A.I."/>
        </authorList>
    </citation>
    <scope>NUCLEOTIDE SEQUENCE [LARGE SCALE GENOMIC DNA]</scope>
    <source>
        <strain evidence="2 3">F-1</strain>
    </source>
</reference>
<proteinExistence type="predicted"/>
<dbReference type="RefSeq" id="WP_155932621.1">
    <property type="nucleotide sequence ID" value="NZ_WODC01000002.1"/>
</dbReference>
<evidence type="ECO:0000313" key="3">
    <source>
        <dbReference type="Proteomes" id="UP000461162"/>
    </source>
</evidence>
<dbReference type="EMBL" id="WODC01000002">
    <property type="protein sequence ID" value="MUM76949.1"/>
    <property type="molecule type" value="Genomic_DNA"/>
</dbReference>
<gene>
    <name evidence="2" type="ORF">GKC30_04795</name>
</gene>
<accession>A0A7K1KLJ6</accession>
<evidence type="ECO:0000259" key="1">
    <source>
        <dbReference type="Pfam" id="PF07238"/>
    </source>
</evidence>
<comment type="caution">
    <text evidence="2">The sequence shown here is derived from an EMBL/GenBank/DDBJ whole genome shotgun (WGS) entry which is preliminary data.</text>
</comment>
<dbReference type="InterPro" id="IPR009875">
    <property type="entry name" value="PilZ_domain"/>
</dbReference>
<feature type="domain" description="PilZ" evidence="1">
    <location>
        <begin position="146"/>
        <end position="223"/>
    </location>
</feature>
<organism evidence="2 3">
    <name type="scientific">Pseudodesulfovibrio alkaliphilus</name>
    <dbReference type="NCBI Taxonomy" id="2661613"/>
    <lineage>
        <taxon>Bacteria</taxon>
        <taxon>Pseudomonadati</taxon>
        <taxon>Thermodesulfobacteriota</taxon>
        <taxon>Desulfovibrionia</taxon>
        <taxon>Desulfovibrionales</taxon>
        <taxon>Desulfovibrionaceae</taxon>
    </lineage>
</organism>
<dbReference type="Pfam" id="PF07238">
    <property type="entry name" value="PilZ"/>
    <property type="match status" value="1"/>
</dbReference>